<name>A0ABU0PP18_9MICC</name>
<feature type="compositionally biased region" description="Low complexity" evidence="9">
    <location>
        <begin position="26"/>
        <end position="41"/>
    </location>
</feature>
<keyword evidence="6" id="KW-0408">Iron</keyword>
<dbReference type="InterPro" id="IPR050093">
    <property type="entry name" value="ABC_SmlMolc_Importer"/>
</dbReference>
<evidence type="ECO:0000256" key="2">
    <source>
        <dbReference type="ARBA" id="ARBA00022475"/>
    </source>
</evidence>
<dbReference type="SUPFAM" id="SSF50331">
    <property type="entry name" value="MOP-like"/>
    <property type="match status" value="1"/>
</dbReference>
<dbReference type="InterPro" id="IPR015853">
    <property type="entry name" value="ABC_transpr_FbpC"/>
</dbReference>
<reference evidence="11 12" key="1">
    <citation type="submission" date="2023-07" db="EMBL/GenBank/DDBJ databases">
        <title>Comparative genomics of wheat-associated soil bacteria to identify genetic determinants of phenazine resistance.</title>
        <authorList>
            <person name="Mouncey N."/>
        </authorList>
    </citation>
    <scope>NUCLEOTIDE SEQUENCE [LARGE SCALE GENOMIC DNA]</scope>
    <source>
        <strain evidence="11 12">W1I3</strain>
    </source>
</reference>
<evidence type="ECO:0000256" key="5">
    <source>
        <dbReference type="ARBA" id="ARBA00022840"/>
    </source>
</evidence>
<keyword evidence="2" id="KW-1003">Cell membrane</keyword>
<keyword evidence="4" id="KW-0547">Nucleotide-binding</keyword>
<dbReference type="SUPFAM" id="SSF52540">
    <property type="entry name" value="P-loop containing nucleoside triphosphate hydrolases"/>
    <property type="match status" value="1"/>
</dbReference>
<keyword evidence="8" id="KW-0472">Membrane</keyword>
<evidence type="ECO:0000259" key="10">
    <source>
        <dbReference type="PROSITE" id="PS50893"/>
    </source>
</evidence>
<dbReference type="GO" id="GO:0005524">
    <property type="term" value="F:ATP binding"/>
    <property type="evidence" value="ECO:0007669"/>
    <property type="project" value="UniProtKB-KW"/>
</dbReference>
<evidence type="ECO:0000256" key="9">
    <source>
        <dbReference type="SAM" id="MobiDB-lite"/>
    </source>
</evidence>
<feature type="domain" description="ABC transporter" evidence="10">
    <location>
        <begin position="61"/>
        <end position="298"/>
    </location>
</feature>
<keyword evidence="7" id="KW-0406">Ion transport</keyword>
<dbReference type="PROSITE" id="PS50893">
    <property type="entry name" value="ABC_TRANSPORTER_2"/>
    <property type="match status" value="1"/>
</dbReference>
<evidence type="ECO:0000256" key="6">
    <source>
        <dbReference type="ARBA" id="ARBA00023004"/>
    </source>
</evidence>
<dbReference type="PROSITE" id="PS00211">
    <property type="entry name" value="ABC_TRANSPORTER_1"/>
    <property type="match status" value="1"/>
</dbReference>
<dbReference type="InterPro" id="IPR003593">
    <property type="entry name" value="AAA+_ATPase"/>
</dbReference>
<keyword evidence="1" id="KW-0813">Transport</keyword>
<evidence type="ECO:0000313" key="12">
    <source>
        <dbReference type="Proteomes" id="UP001236806"/>
    </source>
</evidence>
<evidence type="ECO:0000313" key="11">
    <source>
        <dbReference type="EMBL" id="MDQ0675716.1"/>
    </source>
</evidence>
<evidence type="ECO:0000256" key="7">
    <source>
        <dbReference type="ARBA" id="ARBA00023065"/>
    </source>
</evidence>
<dbReference type="PANTHER" id="PTHR42781">
    <property type="entry name" value="SPERMIDINE/PUTRESCINE IMPORT ATP-BINDING PROTEIN POTA"/>
    <property type="match status" value="1"/>
</dbReference>
<proteinExistence type="predicted"/>
<evidence type="ECO:0000256" key="3">
    <source>
        <dbReference type="ARBA" id="ARBA00022496"/>
    </source>
</evidence>
<protein>
    <submittedName>
        <fullName evidence="11">Iron(III) transport system ATP-binding protein</fullName>
    </submittedName>
</protein>
<organism evidence="11 12">
    <name type="scientific">Pseudarthrobacter siccitolerans</name>
    <dbReference type="NCBI Taxonomy" id="861266"/>
    <lineage>
        <taxon>Bacteria</taxon>
        <taxon>Bacillati</taxon>
        <taxon>Actinomycetota</taxon>
        <taxon>Actinomycetes</taxon>
        <taxon>Micrococcales</taxon>
        <taxon>Micrococcaceae</taxon>
        <taxon>Pseudarthrobacter</taxon>
    </lineage>
</organism>
<dbReference type="InterPro" id="IPR027417">
    <property type="entry name" value="P-loop_NTPase"/>
</dbReference>
<dbReference type="Pfam" id="PF00005">
    <property type="entry name" value="ABC_tran"/>
    <property type="match status" value="1"/>
</dbReference>
<dbReference type="EMBL" id="JAUSXB010000001">
    <property type="protein sequence ID" value="MDQ0675716.1"/>
    <property type="molecule type" value="Genomic_DNA"/>
</dbReference>
<accession>A0ABU0PP18</accession>
<dbReference type="InterPro" id="IPR017871">
    <property type="entry name" value="ABC_transporter-like_CS"/>
</dbReference>
<feature type="region of interest" description="Disordered" evidence="9">
    <location>
        <begin position="1"/>
        <end position="57"/>
    </location>
</feature>
<comment type="caution">
    <text evidence="11">The sequence shown here is derived from an EMBL/GenBank/DDBJ whole genome shotgun (WGS) entry which is preliminary data.</text>
</comment>
<dbReference type="Gene3D" id="2.40.50.450">
    <property type="match status" value="1"/>
</dbReference>
<keyword evidence="12" id="KW-1185">Reference proteome</keyword>
<dbReference type="PANTHER" id="PTHR42781:SF4">
    <property type="entry name" value="SPERMIDINE_PUTRESCINE IMPORT ATP-BINDING PROTEIN POTA"/>
    <property type="match status" value="1"/>
</dbReference>
<gene>
    <name evidence="11" type="ORF">QFZ36_003277</name>
</gene>
<dbReference type="Gene3D" id="3.40.50.300">
    <property type="entry name" value="P-loop containing nucleotide triphosphate hydrolases"/>
    <property type="match status" value="1"/>
</dbReference>
<dbReference type="InterPro" id="IPR013611">
    <property type="entry name" value="Transp-assoc_OB_typ2"/>
</dbReference>
<dbReference type="InterPro" id="IPR003439">
    <property type="entry name" value="ABC_transporter-like_ATP-bd"/>
</dbReference>
<dbReference type="InterPro" id="IPR008995">
    <property type="entry name" value="Mo/tungstate-bd_C_term_dom"/>
</dbReference>
<dbReference type="CDD" id="cd03259">
    <property type="entry name" value="ABC_Carb_Solutes_like"/>
    <property type="match status" value="1"/>
</dbReference>
<dbReference type="Proteomes" id="UP001236806">
    <property type="component" value="Unassembled WGS sequence"/>
</dbReference>
<dbReference type="Pfam" id="PF08402">
    <property type="entry name" value="TOBE_2"/>
    <property type="match status" value="1"/>
</dbReference>
<dbReference type="SMART" id="SM00382">
    <property type="entry name" value="AAA"/>
    <property type="match status" value="1"/>
</dbReference>
<sequence>MIEQAPIEQAPIRKAAKQTAPSQQVPAHQEPADQAPADQAPSRLPEPRVAPSVATSTDSHLVITDVTRNFGSQSVLKGVNLSIARGGTTAIVGPSGSGKTTLLRLIAGFDHPVTGSISLNGAKVAGDGAWVPAHKRHIGYVAQDGALFPHLSVGKNVAFGLDPAKLPGGRRAVEDRVRELLEMVSLDPDMAKRRPHQLSGGQQQRVALARALAREPELMLLDEPFSALDAGLRVATRRAVAKVLNKAGVTTILVTHDQAEALSFADQVAVMRGGKLAQIGNPFVVYTRPADRATAEFLGDAVILDAWMEGSLATCSLGGIPVRRPPAQGRVQLMLRPEQIRIAEDGPIRGVVVDTDYFGPETTVRLKLAVPPELASGGDHRYPGGGEIITIRHWNASIARPGMELCLRVVGEGVAFPIEP</sequence>
<evidence type="ECO:0000256" key="1">
    <source>
        <dbReference type="ARBA" id="ARBA00022448"/>
    </source>
</evidence>
<keyword evidence="3" id="KW-0410">Iron transport</keyword>
<evidence type="ECO:0000256" key="4">
    <source>
        <dbReference type="ARBA" id="ARBA00022741"/>
    </source>
</evidence>
<evidence type="ECO:0000256" key="8">
    <source>
        <dbReference type="ARBA" id="ARBA00023136"/>
    </source>
</evidence>
<keyword evidence="5 11" id="KW-0067">ATP-binding</keyword>